<feature type="transmembrane region" description="Helical" evidence="1">
    <location>
        <begin position="41"/>
        <end position="62"/>
    </location>
</feature>
<keyword evidence="1" id="KW-0812">Transmembrane</keyword>
<dbReference type="Proteomes" id="UP001595387">
    <property type="component" value="Unassembled WGS sequence"/>
</dbReference>
<keyword evidence="1" id="KW-1133">Transmembrane helix</keyword>
<keyword evidence="3" id="KW-1185">Reference proteome</keyword>
<organism evidence="2 3">
    <name type="scientific">Virgibacillus sediminis</name>
    <dbReference type="NCBI Taxonomy" id="202260"/>
    <lineage>
        <taxon>Bacteria</taxon>
        <taxon>Bacillati</taxon>
        <taxon>Bacillota</taxon>
        <taxon>Bacilli</taxon>
        <taxon>Bacillales</taxon>
        <taxon>Bacillaceae</taxon>
        <taxon>Virgibacillus</taxon>
    </lineage>
</organism>
<name>A0ABV7A5J3_9BACI</name>
<dbReference type="EMBL" id="JBHRRZ010000014">
    <property type="protein sequence ID" value="MFC2948223.1"/>
    <property type="molecule type" value="Genomic_DNA"/>
</dbReference>
<comment type="caution">
    <text evidence="2">The sequence shown here is derived from an EMBL/GenBank/DDBJ whole genome shotgun (WGS) entry which is preliminary data.</text>
</comment>
<protein>
    <submittedName>
        <fullName evidence="2">DUF2627 family protein</fullName>
    </submittedName>
</protein>
<evidence type="ECO:0000256" key="1">
    <source>
        <dbReference type="SAM" id="Phobius"/>
    </source>
</evidence>
<proteinExistence type="predicted"/>
<dbReference type="Pfam" id="PF11118">
    <property type="entry name" value="DUF2627"/>
    <property type="match status" value="1"/>
</dbReference>
<gene>
    <name evidence="2" type="ORF">ACFODW_07720</name>
</gene>
<evidence type="ECO:0000313" key="2">
    <source>
        <dbReference type="EMBL" id="MFC2948223.1"/>
    </source>
</evidence>
<keyword evidence="1" id="KW-0472">Membrane</keyword>
<reference evidence="3" key="1">
    <citation type="journal article" date="2019" name="Int. J. Syst. Evol. Microbiol.">
        <title>The Global Catalogue of Microorganisms (GCM) 10K type strain sequencing project: providing services to taxonomists for standard genome sequencing and annotation.</title>
        <authorList>
            <consortium name="The Broad Institute Genomics Platform"/>
            <consortium name="The Broad Institute Genome Sequencing Center for Infectious Disease"/>
            <person name="Wu L."/>
            <person name="Ma J."/>
        </authorList>
    </citation>
    <scope>NUCLEOTIDE SEQUENCE [LARGE SCALE GENOMIC DNA]</scope>
    <source>
        <strain evidence="3">KCTC 13193</strain>
    </source>
</reference>
<sequence length="76" mass="8403">MVRIVAIAVLLIPGIIAAIGIKLMRDTLFDSVYPIFFLSSIQFVAGLILFIVGIGFIAGFVVHRDRKRQQKDKGSK</sequence>
<evidence type="ECO:0000313" key="3">
    <source>
        <dbReference type="Proteomes" id="UP001595387"/>
    </source>
</evidence>
<dbReference type="InterPro" id="IPR020138">
    <property type="entry name" value="Uncharacterised_YqzF"/>
</dbReference>
<dbReference type="RefSeq" id="WP_390304945.1">
    <property type="nucleotide sequence ID" value="NZ_JBHRRZ010000014.1"/>
</dbReference>
<accession>A0ABV7A5J3</accession>